<evidence type="ECO:0000313" key="3">
    <source>
        <dbReference type="EnsemblMetazoa" id="XP_038073871.1"/>
    </source>
</evidence>
<feature type="compositionally biased region" description="Polar residues" evidence="1">
    <location>
        <begin position="360"/>
        <end position="375"/>
    </location>
</feature>
<dbReference type="InterPro" id="IPR011029">
    <property type="entry name" value="DEATH-like_dom_sf"/>
</dbReference>
<feature type="compositionally biased region" description="Polar residues" evidence="1">
    <location>
        <begin position="450"/>
        <end position="462"/>
    </location>
</feature>
<feature type="domain" description="Death" evidence="2">
    <location>
        <begin position="763"/>
        <end position="833"/>
    </location>
</feature>
<feature type="region of interest" description="Disordered" evidence="1">
    <location>
        <begin position="509"/>
        <end position="622"/>
    </location>
</feature>
<dbReference type="GO" id="GO:0007165">
    <property type="term" value="P:signal transduction"/>
    <property type="evidence" value="ECO:0007669"/>
    <property type="project" value="InterPro"/>
</dbReference>
<feature type="compositionally biased region" description="Polar residues" evidence="1">
    <location>
        <begin position="382"/>
        <end position="391"/>
    </location>
</feature>
<feature type="region of interest" description="Disordered" evidence="1">
    <location>
        <begin position="442"/>
        <end position="492"/>
    </location>
</feature>
<feature type="compositionally biased region" description="Polar residues" evidence="1">
    <location>
        <begin position="714"/>
        <end position="728"/>
    </location>
</feature>
<reference evidence="3" key="1">
    <citation type="submission" date="2022-11" db="UniProtKB">
        <authorList>
            <consortium name="EnsemblMetazoa"/>
        </authorList>
    </citation>
    <scope>IDENTIFICATION</scope>
</reference>
<feature type="region of interest" description="Disordered" evidence="1">
    <location>
        <begin position="650"/>
        <end position="742"/>
    </location>
</feature>
<organism evidence="3 4">
    <name type="scientific">Patiria miniata</name>
    <name type="common">Bat star</name>
    <name type="synonym">Asterina miniata</name>
    <dbReference type="NCBI Taxonomy" id="46514"/>
    <lineage>
        <taxon>Eukaryota</taxon>
        <taxon>Metazoa</taxon>
        <taxon>Echinodermata</taxon>
        <taxon>Eleutherozoa</taxon>
        <taxon>Asterozoa</taxon>
        <taxon>Asteroidea</taxon>
        <taxon>Valvatacea</taxon>
        <taxon>Valvatida</taxon>
        <taxon>Asterinidae</taxon>
        <taxon>Patiria</taxon>
    </lineage>
</organism>
<evidence type="ECO:0000259" key="2">
    <source>
        <dbReference type="PROSITE" id="PS50017"/>
    </source>
</evidence>
<keyword evidence="4" id="KW-1185">Reference proteome</keyword>
<dbReference type="PROSITE" id="PS50017">
    <property type="entry name" value="DEATH_DOMAIN"/>
    <property type="match status" value="1"/>
</dbReference>
<feature type="compositionally biased region" description="Polar residues" evidence="1">
    <location>
        <begin position="400"/>
        <end position="413"/>
    </location>
</feature>
<dbReference type="RefSeq" id="XP_038073871.1">
    <property type="nucleotide sequence ID" value="XM_038217943.1"/>
</dbReference>
<feature type="region of interest" description="Disordered" evidence="1">
    <location>
        <begin position="349"/>
        <end position="428"/>
    </location>
</feature>
<name>A0A914BCZ6_PATMI</name>
<protein>
    <recommendedName>
        <fullName evidence="2">Death domain-containing protein</fullName>
    </recommendedName>
</protein>
<dbReference type="SUPFAM" id="SSF47986">
    <property type="entry name" value="DEATH domain"/>
    <property type="match status" value="1"/>
</dbReference>
<feature type="compositionally biased region" description="Polar residues" evidence="1">
    <location>
        <begin position="543"/>
        <end position="589"/>
    </location>
</feature>
<feature type="compositionally biased region" description="Low complexity" evidence="1">
    <location>
        <begin position="467"/>
        <end position="486"/>
    </location>
</feature>
<dbReference type="OMA" id="VKCRADP"/>
<accession>A0A914BCZ6</accession>
<proteinExistence type="predicted"/>
<feature type="compositionally biased region" description="Polar residues" evidence="1">
    <location>
        <begin position="660"/>
        <end position="706"/>
    </location>
</feature>
<dbReference type="GeneID" id="119741971"/>
<dbReference type="Gene3D" id="1.10.533.10">
    <property type="entry name" value="Death Domain, Fas"/>
    <property type="match status" value="1"/>
</dbReference>
<evidence type="ECO:0000313" key="4">
    <source>
        <dbReference type="Proteomes" id="UP000887568"/>
    </source>
</evidence>
<evidence type="ECO:0000256" key="1">
    <source>
        <dbReference type="SAM" id="MobiDB-lite"/>
    </source>
</evidence>
<dbReference type="AlphaFoldDB" id="A0A914BCZ6"/>
<dbReference type="Proteomes" id="UP000887568">
    <property type="component" value="Unplaced"/>
</dbReference>
<dbReference type="InterPro" id="IPR000488">
    <property type="entry name" value="Death_dom"/>
</dbReference>
<dbReference type="EnsemblMetazoa" id="XM_038217943.1">
    <property type="protein sequence ID" value="XP_038073871.1"/>
    <property type="gene ID" value="LOC119741971"/>
</dbReference>
<dbReference type="OrthoDB" id="5989737at2759"/>
<sequence length="834" mass="90869">MMAGIENHDREQPRVEKVVIVHAGEDLDKTIRPLASILEQRLKLGEQADYKRNFRPGTDVADYIRKAMLEDHPEEHTRLVVVLSEIFVAKYATSPSAFREIKSKLLSRPSTNSKFAVVCPSALPAQLAGLRCIILDNFVNNMEGGNVAEAIFKEWFGPQATLASQAQLSMQNLPLTSHAAEEFTLDKVKIIHAMTRPEHRQRYWGKIGSAIEDVANPENTTQARLHFRQSSVAQTVLGDVEGFRRCAEIKKINAVVIWCSNMLASLNQDPAAKAKVIEMLCNDTQPKKLFAHFLFGVERQQMQRFSQQFWTFLAIHKHMAYIDAAQLEAPNVDYNPYASIFLRSWAGSREPKSPEESLDPTMTSLEDISQTTSGSTRRHSDQFQPQQNQNGHHLVMNGDSLDQNEVNRTQQTGKALRSADSSTKDRLLTDGESWDLGLVASANKSRESQSDGCSNPPGNWSLCSPRGEPGADPGQQQGPVQQPMPGSRGQNRLATCGIQSVSVDSQFGHMQVPASGPQGVAHRGAVSLPPGSVPGSLAGDQRITAQPHQPVSRANSGQNKFAPSGFQSQAIDSLRSNASSTGQEPTSRAASDATGTVGGNVSGSSEPAMRHGDSTLSLQQNPVRLSSDAAQELDVEMSLCTVGFPSVGNQSMHGQDRASALTSNRQSFPSMGQQSAQDQDTASVMSTSQSMPEMSPASSVPSSELQSVAEGANPMQNGESSLPSAQAETDQEAAGPVPSITFPKPVMRGLELRLDPIKSAISDWRDLASQFKVPSELITYWKGMMSTQGNSSPTENLIEWLNSENKAVTVEDFKDALRVIVRFDVLKYLTEKGY</sequence>